<dbReference type="SMART" id="SM00368">
    <property type="entry name" value="LRR_RI"/>
    <property type="match status" value="1"/>
</dbReference>
<dbReference type="Gene3D" id="3.80.10.10">
    <property type="entry name" value="Ribonuclease Inhibitor"/>
    <property type="match status" value="1"/>
</dbReference>
<reference evidence="5" key="1">
    <citation type="submission" date="2024-04" db="EMBL/GenBank/DDBJ databases">
        <title>Salinicola lusitanus LLJ914,a marine bacterium isolated from the Okinawa Trough.</title>
        <authorList>
            <person name="Li J."/>
        </authorList>
    </citation>
    <scope>NUCLEOTIDE SEQUENCE [LARGE SCALE GENOMIC DNA]</scope>
</reference>
<dbReference type="PANTHER" id="PTHR24106">
    <property type="entry name" value="NACHT, LRR AND CARD DOMAINS-CONTAINING"/>
    <property type="match status" value="1"/>
</dbReference>
<keyword evidence="5" id="KW-1185">Reference proteome</keyword>
<organism evidence="4 5">
    <name type="scientific">Mugilogobius chulae</name>
    <name type="common">yellowstripe goby</name>
    <dbReference type="NCBI Taxonomy" id="88201"/>
    <lineage>
        <taxon>Eukaryota</taxon>
        <taxon>Metazoa</taxon>
        <taxon>Chordata</taxon>
        <taxon>Craniata</taxon>
        <taxon>Vertebrata</taxon>
        <taxon>Euteleostomi</taxon>
        <taxon>Actinopterygii</taxon>
        <taxon>Neopterygii</taxon>
        <taxon>Teleostei</taxon>
        <taxon>Neoteleostei</taxon>
        <taxon>Acanthomorphata</taxon>
        <taxon>Gobiaria</taxon>
        <taxon>Gobiiformes</taxon>
        <taxon>Gobioidei</taxon>
        <taxon>Gobiidae</taxon>
        <taxon>Gobionellinae</taxon>
        <taxon>Mugilogobius</taxon>
    </lineage>
</organism>
<dbReference type="Pfam" id="PF13516">
    <property type="entry name" value="LRR_6"/>
    <property type="match status" value="1"/>
</dbReference>
<dbReference type="InterPro" id="IPR041267">
    <property type="entry name" value="NLRP_HD2"/>
</dbReference>
<dbReference type="InterPro" id="IPR032675">
    <property type="entry name" value="LRR_dom_sf"/>
</dbReference>
<keyword evidence="1" id="KW-0433">Leucine-rich repeat</keyword>
<accession>A0AAW0ML51</accession>
<protein>
    <recommendedName>
        <fullName evidence="3">NACHT LRR and PYD domain-containing protein</fullName>
    </recommendedName>
</protein>
<feature type="domain" description="NACHT LRR and PYD" evidence="3">
    <location>
        <begin position="12"/>
        <end position="103"/>
    </location>
</feature>
<dbReference type="Proteomes" id="UP001460270">
    <property type="component" value="Unassembled WGS sequence"/>
</dbReference>
<evidence type="ECO:0000313" key="4">
    <source>
        <dbReference type="EMBL" id="KAK7880053.1"/>
    </source>
</evidence>
<dbReference type="SUPFAM" id="SSF52047">
    <property type="entry name" value="RNI-like"/>
    <property type="match status" value="1"/>
</dbReference>
<evidence type="ECO:0000256" key="1">
    <source>
        <dbReference type="ARBA" id="ARBA00022614"/>
    </source>
</evidence>
<dbReference type="Pfam" id="PF17776">
    <property type="entry name" value="NLRC4_HD2"/>
    <property type="match status" value="1"/>
</dbReference>
<sequence>METPHSSESPESEVSFYVSAVDQALQSPNGHLDLFLRFLLGLSLPTNQRLLQGLLTYTGSDTTNQETVKYIKQKLNEKSLSAERSLNLFHCLNELNDQSLVKEIQRHMRQRHIADKDMSPADWSALSFVLLSSDSDLQEFDLRNMRPQRELCWVCCQCLSLCGLSPHSCGPLASVLSSSSLTHLDLSHNELQDSGVELLCEGLKSAPADSTLSGCLDVWCQKGAGLLWPQL</sequence>
<dbReference type="PROSITE" id="PS51450">
    <property type="entry name" value="LRR"/>
    <property type="match status" value="1"/>
</dbReference>
<evidence type="ECO:0000256" key="2">
    <source>
        <dbReference type="ARBA" id="ARBA00022737"/>
    </source>
</evidence>
<dbReference type="InterPro" id="IPR001611">
    <property type="entry name" value="Leu-rich_rpt"/>
</dbReference>
<dbReference type="AlphaFoldDB" id="A0AAW0ML51"/>
<name>A0AAW0ML51_9GOBI</name>
<evidence type="ECO:0000313" key="5">
    <source>
        <dbReference type="Proteomes" id="UP001460270"/>
    </source>
</evidence>
<dbReference type="InterPro" id="IPR051261">
    <property type="entry name" value="NLR"/>
</dbReference>
<gene>
    <name evidence="4" type="ORF">WMY93_033280</name>
</gene>
<evidence type="ECO:0000259" key="3">
    <source>
        <dbReference type="Pfam" id="PF17776"/>
    </source>
</evidence>
<proteinExistence type="predicted"/>
<dbReference type="EMBL" id="JBBPFD010000154">
    <property type="protein sequence ID" value="KAK7880053.1"/>
    <property type="molecule type" value="Genomic_DNA"/>
</dbReference>
<keyword evidence="2" id="KW-0677">Repeat</keyword>
<comment type="caution">
    <text evidence="4">The sequence shown here is derived from an EMBL/GenBank/DDBJ whole genome shotgun (WGS) entry which is preliminary data.</text>
</comment>